<reference evidence="2" key="2">
    <citation type="submission" date="2023-05" db="EMBL/GenBank/DDBJ databases">
        <authorList>
            <consortium name="Lawrence Berkeley National Laboratory"/>
            <person name="Steindorff A."/>
            <person name="Hensen N."/>
            <person name="Bonometti L."/>
            <person name="Westerberg I."/>
            <person name="Brannstrom I.O."/>
            <person name="Guillou S."/>
            <person name="Cros-Aarteil S."/>
            <person name="Calhoun S."/>
            <person name="Haridas S."/>
            <person name="Kuo A."/>
            <person name="Mondo S."/>
            <person name="Pangilinan J."/>
            <person name="Riley R."/>
            <person name="Labutti K."/>
            <person name="Andreopoulos B."/>
            <person name="Lipzen A."/>
            <person name="Chen C."/>
            <person name="Yanf M."/>
            <person name="Daum C."/>
            <person name="Ng V."/>
            <person name="Clum A."/>
            <person name="Ohm R."/>
            <person name="Martin F."/>
            <person name="Silar P."/>
            <person name="Natvig D."/>
            <person name="Lalanne C."/>
            <person name="Gautier V."/>
            <person name="Ament-Velasquez S.L."/>
            <person name="Kruys A."/>
            <person name="Hutchinson M.I."/>
            <person name="Powell A.J."/>
            <person name="Barry K."/>
            <person name="Miller A.N."/>
            <person name="Grigoriev I.V."/>
            <person name="Debuchy R."/>
            <person name="Gladieux P."/>
            <person name="Thoren M.H."/>
            <person name="Johannesson H."/>
        </authorList>
    </citation>
    <scope>NUCLEOTIDE SEQUENCE</scope>
    <source>
        <strain evidence="2">PSN243</strain>
    </source>
</reference>
<keyword evidence="1" id="KW-0732">Signal</keyword>
<dbReference type="AlphaFoldDB" id="A0AAV9H665"/>
<feature type="chain" id="PRO_5043350637" description="Secreted protein" evidence="1">
    <location>
        <begin position="23"/>
        <end position="98"/>
    </location>
</feature>
<protein>
    <recommendedName>
        <fullName evidence="4">Secreted protein</fullName>
    </recommendedName>
</protein>
<name>A0AAV9H665_9PEZI</name>
<organism evidence="2 3">
    <name type="scientific">Podospora aff. communis PSN243</name>
    <dbReference type="NCBI Taxonomy" id="3040156"/>
    <lineage>
        <taxon>Eukaryota</taxon>
        <taxon>Fungi</taxon>
        <taxon>Dikarya</taxon>
        <taxon>Ascomycota</taxon>
        <taxon>Pezizomycotina</taxon>
        <taxon>Sordariomycetes</taxon>
        <taxon>Sordariomycetidae</taxon>
        <taxon>Sordariales</taxon>
        <taxon>Podosporaceae</taxon>
        <taxon>Podospora</taxon>
    </lineage>
</organism>
<accession>A0AAV9H665</accession>
<keyword evidence="3" id="KW-1185">Reference proteome</keyword>
<reference evidence="2" key="1">
    <citation type="journal article" date="2023" name="Mol. Phylogenet. Evol.">
        <title>Genome-scale phylogeny and comparative genomics of the fungal order Sordariales.</title>
        <authorList>
            <person name="Hensen N."/>
            <person name="Bonometti L."/>
            <person name="Westerberg I."/>
            <person name="Brannstrom I.O."/>
            <person name="Guillou S."/>
            <person name="Cros-Aarteil S."/>
            <person name="Calhoun S."/>
            <person name="Haridas S."/>
            <person name="Kuo A."/>
            <person name="Mondo S."/>
            <person name="Pangilinan J."/>
            <person name="Riley R."/>
            <person name="LaButti K."/>
            <person name="Andreopoulos B."/>
            <person name="Lipzen A."/>
            <person name="Chen C."/>
            <person name="Yan M."/>
            <person name="Daum C."/>
            <person name="Ng V."/>
            <person name="Clum A."/>
            <person name="Steindorff A."/>
            <person name="Ohm R.A."/>
            <person name="Martin F."/>
            <person name="Silar P."/>
            <person name="Natvig D.O."/>
            <person name="Lalanne C."/>
            <person name="Gautier V."/>
            <person name="Ament-Velasquez S.L."/>
            <person name="Kruys A."/>
            <person name="Hutchinson M.I."/>
            <person name="Powell A.J."/>
            <person name="Barry K."/>
            <person name="Miller A.N."/>
            <person name="Grigoriev I.V."/>
            <person name="Debuchy R."/>
            <person name="Gladieux P."/>
            <person name="Hiltunen Thoren M."/>
            <person name="Johannesson H."/>
        </authorList>
    </citation>
    <scope>NUCLEOTIDE SEQUENCE</scope>
    <source>
        <strain evidence="2">PSN243</strain>
    </source>
</reference>
<dbReference type="EMBL" id="MU865915">
    <property type="protein sequence ID" value="KAK4455023.1"/>
    <property type="molecule type" value="Genomic_DNA"/>
</dbReference>
<feature type="signal peptide" evidence="1">
    <location>
        <begin position="1"/>
        <end position="22"/>
    </location>
</feature>
<proteinExistence type="predicted"/>
<evidence type="ECO:0000313" key="2">
    <source>
        <dbReference type="EMBL" id="KAK4455023.1"/>
    </source>
</evidence>
<evidence type="ECO:0000313" key="3">
    <source>
        <dbReference type="Proteomes" id="UP001321760"/>
    </source>
</evidence>
<gene>
    <name evidence="2" type="ORF">QBC34DRAFT_391344</name>
</gene>
<sequence>MFLAAQSVFAVITSCCCTSTSACRLDVARCAGTFPILSSADLDSFSALDSLSLAAASSSGPTIEGWLATAPTGWVRSTPPRLDVRVTFSSPLWPRSGI</sequence>
<evidence type="ECO:0008006" key="4">
    <source>
        <dbReference type="Google" id="ProtNLM"/>
    </source>
</evidence>
<dbReference type="Proteomes" id="UP001321760">
    <property type="component" value="Unassembled WGS sequence"/>
</dbReference>
<comment type="caution">
    <text evidence="2">The sequence shown here is derived from an EMBL/GenBank/DDBJ whole genome shotgun (WGS) entry which is preliminary data.</text>
</comment>
<evidence type="ECO:0000256" key="1">
    <source>
        <dbReference type="SAM" id="SignalP"/>
    </source>
</evidence>